<dbReference type="NCBIfam" id="NF008864">
    <property type="entry name" value="PRK11895.1"/>
    <property type="match status" value="1"/>
</dbReference>
<dbReference type="PANTHER" id="PTHR30239">
    <property type="entry name" value="ACETOLACTATE SYNTHASE SMALL SUBUNIT"/>
    <property type="match status" value="1"/>
</dbReference>
<dbReference type="InterPro" id="IPR004789">
    <property type="entry name" value="Acetalactate_synth_ssu"/>
</dbReference>
<dbReference type="GO" id="GO:1990610">
    <property type="term" value="F:acetolactate synthase regulator activity"/>
    <property type="evidence" value="ECO:0007669"/>
    <property type="project" value="InterPro"/>
</dbReference>
<comment type="pathway">
    <text evidence="1">Amino-acid biosynthesis; L-isoleucine biosynthesis; L-isoleucine from 2-oxobutanoate: step 1/4.</text>
</comment>
<keyword evidence="4" id="KW-0028">Amino-acid biosynthesis</keyword>
<gene>
    <name evidence="7" type="ORF">UFOPK3381_01083</name>
</gene>
<evidence type="ECO:0000259" key="6">
    <source>
        <dbReference type="PROSITE" id="PS51671"/>
    </source>
</evidence>
<evidence type="ECO:0000256" key="3">
    <source>
        <dbReference type="ARBA" id="ARBA00006341"/>
    </source>
</evidence>
<evidence type="ECO:0000256" key="2">
    <source>
        <dbReference type="ARBA" id="ARBA00005025"/>
    </source>
</evidence>
<dbReference type="SUPFAM" id="SSF55021">
    <property type="entry name" value="ACT-like"/>
    <property type="match status" value="2"/>
</dbReference>
<reference evidence="7" key="1">
    <citation type="submission" date="2020-05" db="EMBL/GenBank/DDBJ databases">
        <authorList>
            <person name="Chiriac C."/>
            <person name="Salcher M."/>
            <person name="Ghai R."/>
            <person name="Kavagutti S V."/>
        </authorList>
    </citation>
    <scope>NUCLEOTIDE SEQUENCE</scope>
</reference>
<dbReference type="InterPro" id="IPR019455">
    <property type="entry name" value="Acetolactate_synth_ssu_C"/>
</dbReference>
<dbReference type="GO" id="GO:0009099">
    <property type="term" value="P:L-valine biosynthetic process"/>
    <property type="evidence" value="ECO:0007669"/>
    <property type="project" value="UniProtKB-UniPathway"/>
</dbReference>
<comment type="similarity">
    <text evidence="3">Belongs to the acetolactate synthase small subunit family.</text>
</comment>
<keyword evidence="5" id="KW-0100">Branched-chain amino acid biosynthesis</keyword>
<evidence type="ECO:0000256" key="5">
    <source>
        <dbReference type="ARBA" id="ARBA00023304"/>
    </source>
</evidence>
<dbReference type="GO" id="GO:0003984">
    <property type="term" value="F:acetolactate synthase activity"/>
    <property type="evidence" value="ECO:0007669"/>
    <property type="project" value="TreeGrafter"/>
</dbReference>
<dbReference type="AlphaFoldDB" id="A0A6J7E4B7"/>
<protein>
    <submittedName>
        <fullName evidence="7">Unannotated protein</fullName>
    </submittedName>
</protein>
<accession>A0A6J7E4B7</accession>
<dbReference type="GO" id="GO:0005829">
    <property type="term" value="C:cytosol"/>
    <property type="evidence" value="ECO:0007669"/>
    <property type="project" value="TreeGrafter"/>
</dbReference>
<dbReference type="FunFam" id="3.30.70.260:FF:000001">
    <property type="entry name" value="Acetolactate synthase, small subunit"/>
    <property type="match status" value="1"/>
</dbReference>
<dbReference type="GO" id="GO:0009097">
    <property type="term" value="P:isoleucine biosynthetic process"/>
    <property type="evidence" value="ECO:0007669"/>
    <property type="project" value="UniProtKB-UniPathway"/>
</dbReference>
<dbReference type="InterPro" id="IPR045865">
    <property type="entry name" value="ACT-like_dom_sf"/>
</dbReference>
<evidence type="ECO:0000313" key="7">
    <source>
        <dbReference type="EMBL" id="CAB4876115.1"/>
    </source>
</evidence>
<comment type="pathway">
    <text evidence="2">Amino-acid biosynthesis; L-valine biosynthesis; L-valine from pyruvate: step 1/4.</text>
</comment>
<dbReference type="InterPro" id="IPR054480">
    <property type="entry name" value="AHAS_small-like_ACT"/>
</dbReference>
<dbReference type="InterPro" id="IPR027271">
    <property type="entry name" value="Acetolactate_synth/TF_NikR_C"/>
</dbReference>
<dbReference type="NCBIfam" id="TIGR00119">
    <property type="entry name" value="acolac_sm"/>
    <property type="match status" value="1"/>
</dbReference>
<dbReference type="Pfam" id="PF22629">
    <property type="entry name" value="ACT_AHAS_ss"/>
    <property type="match status" value="1"/>
</dbReference>
<dbReference type="CDD" id="cd04878">
    <property type="entry name" value="ACT_AHAS"/>
    <property type="match status" value="1"/>
</dbReference>
<dbReference type="Gene3D" id="3.30.70.260">
    <property type="match status" value="1"/>
</dbReference>
<dbReference type="UniPathway" id="UPA00047">
    <property type="reaction ID" value="UER00055"/>
</dbReference>
<proteinExistence type="inferred from homology"/>
<dbReference type="InterPro" id="IPR002912">
    <property type="entry name" value="ACT_dom"/>
</dbReference>
<dbReference type="Gene3D" id="3.30.70.1150">
    <property type="entry name" value="ACT-like. Chain A, domain 2"/>
    <property type="match status" value="1"/>
</dbReference>
<dbReference type="EMBL" id="CAFBLN010000055">
    <property type="protein sequence ID" value="CAB4876115.1"/>
    <property type="molecule type" value="Genomic_DNA"/>
</dbReference>
<dbReference type="PROSITE" id="PS51671">
    <property type="entry name" value="ACT"/>
    <property type="match status" value="1"/>
</dbReference>
<evidence type="ECO:0000256" key="4">
    <source>
        <dbReference type="ARBA" id="ARBA00022605"/>
    </source>
</evidence>
<dbReference type="UniPathway" id="UPA00049">
    <property type="reaction ID" value="UER00059"/>
</dbReference>
<evidence type="ECO:0000256" key="1">
    <source>
        <dbReference type="ARBA" id="ARBA00004974"/>
    </source>
</evidence>
<sequence>MAVPEPFTGVTSSSPVRHHILSVLVENKAGVLARIAGLFARRGFNIYSLAVAPADDSQRFSRITIVVDAESAPLDQIRGQLNKLINVVEIKDLAPREALERELLLATVEVDDETRQAVLDAVAQANAAIVDVNDTSVTLMLAGTPAACDALERQLEAFAQIELHRTGRVALPRLSSEPTRN</sequence>
<organism evidence="7">
    <name type="scientific">freshwater metagenome</name>
    <dbReference type="NCBI Taxonomy" id="449393"/>
    <lineage>
        <taxon>unclassified sequences</taxon>
        <taxon>metagenomes</taxon>
        <taxon>ecological metagenomes</taxon>
    </lineage>
</organism>
<dbReference type="PANTHER" id="PTHR30239:SF0">
    <property type="entry name" value="ACETOLACTATE SYNTHASE SMALL SUBUNIT 1, CHLOROPLASTIC"/>
    <property type="match status" value="1"/>
</dbReference>
<feature type="domain" description="ACT" evidence="6">
    <location>
        <begin position="20"/>
        <end position="95"/>
    </location>
</feature>
<dbReference type="InterPro" id="IPR039557">
    <property type="entry name" value="AHAS_ACT"/>
</dbReference>
<dbReference type="Pfam" id="PF10369">
    <property type="entry name" value="ALS_ss_C"/>
    <property type="match status" value="1"/>
</dbReference>
<name>A0A6J7E4B7_9ZZZZ</name>